<evidence type="ECO:0000256" key="8">
    <source>
        <dbReference type="SAM" id="Coils"/>
    </source>
</evidence>
<comment type="similarity">
    <text evidence="2">Belongs to the outer membrane factor (OMF) (TC 1.B.17) family.</text>
</comment>
<proteinExistence type="inferred from homology"/>
<evidence type="ECO:0000256" key="4">
    <source>
        <dbReference type="ARBA" id="ARBA00022452"/>
    </source>
</evidence>
<organism evidence="10 11">
    <name type="scientific">Pseudaeromonas sharmana</name>
    <dbReference type="NCBI Taxonomy" id="328412"/>
    <lineage>
        <taxon>Bacteria</taxon>
        <taxon>Pseudomonadati</taxon>
        <taxon>Pseudomonadota</taxon>
        <taxon>Gammaproteobacteria</taxon>
        <taxon>Aeromonadales</taxon>
        <taxon>Aeromonadaceae</taxon>
        <taxon>Pseudaeromonas</taxon>
    </lineage>
</organism>
<gene>
    <name evidence="10" type="ORF">ACFOSS_02155</name>
</gene>
<comment type="subcellular location">
    <subcellularLocation>
        <location evidence="1">Cell outer membrane</location>
    </subcellularLocation>
</comment>
<accession>A0ABV8CJA4</accession>
<dbReference type="InterPro" id="IPR051906">
    <property type="entry name" value="TolC-like"/>
</dbReference>
<evidence type="ECO:0000256" key="9">
    <source>
        <dbReference type="SAM" id="SignalP"/>
    </source>
</evidence>
<protein>
    <submittedName>
        <fullName evidence="10">TolC family outer membrane protein</fullName>
    </submittedName>
</protein>
<keyword evidence="7" id="KW-0998">Cell outer membrane</keyword>
<keyword evidence="4" id="KW-1134">Transmembrane beta strand</keyword>
<evidence type="ECO:0000256" key="2">
    <source>
        <dbReference type="ARBA" id="ARBA00007613"/>
    </source>
</evidence>
<sequence>MKHRLLVVAIAAALGSMSSIAAADSLEQSVANTLLSHPQIKEAYDLYQARTHQVDQARAGYKPKIDLSAGVGPEWIKSVGADDRTDLTRKDASVSLTQMLFDGFDTSSNVDRTTSEAKAQKLMLMSTAEDVALRVTEVYLNVLKQQEIYELSKENLATHEQILSDITKRTTSGVGSSADLTQIQGRVARAYSNMAAAQNNLDDAKAEFIRVVNNEPADLIEPTSDSVTLPASLDDALKQATGSNPVLLSSLEDIEAAKYQHEGAKANNYPKVNIEAGQSWYDDADGAEGSKDEASVMLRVRYNLYNGGADSANMKATSALYSQAKDIHLNAYRQVEEGTRLAWQALQTLRNQKDYQQQHVEYSYETVRAYKQQFTLGQRTLLDVLNTENELFEARTSLIGTQYDELYAQYRVLNATGSLLDSLKVQKPAEWAQ</sequence>
<keyword evidence="5" id="KW-0812">Transmembrane</keyword>
<keyword evidence="9" id="KW-0732">Signal</keyword>
<dbReference type="NCBIfam" id="TIGR01844">
    <property type="entry name" value="type_I_sec_TolC"/>
    <property type="match status" value="1"/>
</dbReference>
<evidence type="ECO:0000256" key="7">
    <source>
        <dbReference type="ARBA" id="ARBA00023237"/>
    </source>
</evidence>
<keyword evidence="11" id="KW-1185">Reference proteome</keyword>
<evidence type="ECO:0000256" key="1">
    <source>
        <dbReference type="ARBA" id="ARBA00004442"/>
    </source>
</evidence>
<comment type="caution">
    <text evidence="10">The sequence shown here is derived from an EMBL/GenBank/DDBJ whole genome shotgun (WGS) entry which is preliminary data.</text>
</comment>
<feature type="coiled-coil region" evidence="8">
    <location>
        <begin position="187"/>
        <end position="214"/>
    </location>
</feature>
<dbReference type="SUPFAM" id="SSF56954">
    <property type="entry name" value="Outer membrane efflux proteins (OEP)"/>
    <property type="match status" value="1"/>
</dbReference>
<dbReference type="Pfam" id="PF02321">
    <property type="entry name" value="OEP"/>
    <property type="match status" value="2"/>
</dbReference>
<keyword evidence="8" id="KW-0175">Coiled coil</keyword>
<keyword evidence="3" id="KW-0813">Transport</keyword>
<dbReference type="InterPro" id="IPR010130">
    <property type="entry name" value="T1SS_OMP_TolC"/>
</dbReference>
<name>A0ABV8CJA4_9GAMM</name>
<evidence type="ECO:0000256" key="6">
    <source>
        <dbReference type="ARBA" id="ARBA00023136"/>
    </source>
</evidence>
<evidence type="ECO:0000313" key="11">
    <source>
        <dbReference type="Proteomes" id="UP001595692"/>
    </source>
</evidence>
<dbReference type="EMBL" id="JBHSAF010000001">
    <property type="protein sequence ID" value="MFC3912267.1"/>
    <property type="molecule type" value="Genomic_DNA"/>
</dbReference>
<reference evidence="11" key="1">
    <citation type="journal article" date="2019" name="Int. J. Syst. Evol. Microbiol.">
        <title>The Global Catalogue of Microorganisms (GCM) 10K type strain sequencing project: providing services to taxonomists for standard genome sequencing and annotation.</title>
        <authorList>
            <consortium name="The Broad Institute Genomics Platform"/>
            <consortium name="The Broad Institute Genome Sequencing Center for Infectious Disease"/>
            <person name="Wu L."/>
            <person name="Ma J."/>
        </authorList>
    </citation>
    <scope>NUCLEOTIDE SEQUENCE [LARGE SCALE GENOMIC DNA]</scope>
    <source>
        <strain evidence="11">CCUG 54939</strain>
    </source>
</reference>
<dbReference type="Proteomes" id="UP001595692">
    <property type="component" value="Unassembled WGS sequence"/>
</dbReference>
<evidence type="ECO:0000313" key="10">
    <source>
        <dbReference type="EMBL" id="MFC3912267.1"/>
    </source>
</evidence>
<evidence type="ECO:0000256" key="5">
    <source>
        <dbReference type="ARBA" id="ARBA00022692"/>
    </source>
</evidence>
<dbReference type="PANTHER" id="PTHR30026">
    <property type="entry name" value="OUTER MEMBRANE PROTEIN TOLC"/>
    <property type="match status" value="1"/>
</dbReference>
<dbReference type="Gene3D" id="1.20.1600.10">
    <property type="entry name" value="Outer membrane efflux proteins (OEP)"/>
    <property type="match status" value="1"/>
</dbReference>
<dbReference type="PANTHER" id="PTHR30026:SF22">
    <property type="entry name" value="OUTER MEMBRANE EFFLUX PROTEIN"/>
    <property type="match status" value="1"/>
</dbReference>
<evidence type="ECO:0000256" key="3">
    <source>
        <dbReference type="ARBA" id="ARBA00022448"/>
    </source>
</evidence>
<feature type="signal peptide" evidence="9">
    <location>
        <begin position="1"/>
        <end position="23"/>
    </location>
</feature>
<dbReference type="InterPro" id="IPR003423">
    <property type="entry name" value="OMP_efflux"/>
</dbReference>
<feature type="chain" id="PRO_5046320293" evidence="9">
    <location>
        <begin position="24"/>
        <end position="433"/>
    </location>
</feature>
<keyword evidence="6" id="KW-0472">Membrane</keyword>
<dbReference type="RefSeq" id="WP_377150370.1">
    <property type="nucleotide sequence ID" value="NZ_JBHSAF010000001.1"/>
</dbReference>